<accession>A0A914EFG2</accession>
<organism evidence="1 2">
    <name type="scientific">Acrobeloides nanus</name>
    <dbReference type="NCBI Taxonomy" id="290746"/>
    <lineage>
        <taxon>Eukaryota</taxon>
        <taxon>Metazoa</taxon>
        <taxon>Ecdysozoa</taxon>
        <taxon>Nematoda</taxon>
        <taxon>Chromadorea</taxon>
        <taxon>Rhabditida</taxon>
        <taxon>Tylenchina</taxon>
        <taxon>Cephalobomorpha</taxon>
        <taxon>Cephaloboidea</taxon>
        <taxon>Cephalobidae</taxon>
        <taxon>Acrobeloides</taxon>
    </lineage>
</organism>
<evidence type="ECO:0000313" key="1">
    <source>
        <dbReference type="Proteomes" id="UP000887540"/>
    </source>
</evidence>
<dbReference type="Proteomes" id="UP000887540">
    <property type="component" value="Unplaced"/>
</dbReference>
<protein>
    <submittedName>
        <fullName evidence="2">Uncharacterized protein</fullName>
    </submittedName>
</protein>
<dbReference type="AlphaFoldDB" id="A0A914EFG2"/>
<evidence type="ECO:0000313" key="2">
    <source>
        <dbReference type="WBParaSite" id="ACRNAN_scaffold7717.g22553.t1"/>
    </source>
</evidence>
<proteinExistence type="predicted"/>
<keyword evidence="1" id="KW-1185">Reference proteome</keyword>
<dbReference type="WBParaSite" id="ACRNAN_scaffold7717.g22553.t1">
    <property type="protein sequence ID" value="ACRNAN_scaffold7717.g22553.t1"/>
    <property type="gene ID" value="ACRNAN_scaffold7717.g22553"/>
</dbReference>
<sequence length="94" mass="11123">MKGIINRNNHDPPQQFKQRVLVENLPPADNQEVGITFGTTLYGQWYALVVIWSVGRFDEINRHTIYMYTDEDYFDRTLPVEEKPKSTFIEKETK</sequence>
<name>A0A914EFG2_9BILA</name>
<reference evidence="2" key="1">
    <citation type="submission" date="2022-11" db="UniProtKB">
        <authorList>
            <consortium name="WormBaseParasite"/>
        </authorList>
    </citation>
    <scope>IDENTIFICATION</scope>
</reference>